<dbReference type="GeneID" id="24101995"/>
<feature type="domain" description="TECPR1-like DysF" evidence="2">
    <location>
        <begin position="100"/>
        <end position="222"/>
    </location>
</feature>
<evidence type="ECO:0000313" key="4">
    <source>
        <dbReference type="Proteomes" id="UP000006352"/>
    </source>
</evidence>
<dbReference type="InterPro" id="IPR010482">
    <property type="entry name" value="TECPR1-like_DysF"/>
</dbReference>
<protein>
    <recommendedName>
        <fullName evidence="2">TECPR1-like DysF domain-containing protein</fullName>
    </recommendedName>
</protein>
<organism evidence="3 4">
    <name type="scientific">Fibroporia radiculosa</name>
    <dbReference type="NCBI Taxonomy" id="599839"/>
    <lineage>
        <taxon>Eukaryota</taxon>
        <taxon>Fungi</taxon>
        <taxon>Dikarya</taxon>
        <taxon>Basidiomycota</taxon>
        <taxon>Agaricomycotina</taxon>
        <taxon>Agaricomycetes</taxon>
        <taxon>Polyporales</taxon>
        <taxon>Fibroporiaceae</taxon>
        <taxon>Fibroporia</taxon>
    </lineage>
</organism>
<dbReference type="GO" id="GO:0005778">
    <property type="term" value="C:peroxisomal membrane"/>
    <property type="evidence" value="ECO:0007669"/>
    <property type="project" value="UniProtKB-ARBA"/>
</dbReference>
<reference evidence="3 4" key="1">
    <citation type="journal article" date="2012" name="Appl. Environ. Microbiol.">
        <title>Short-read sequencing for genomic analysis of the brown rot fungus Fibroporia radiculosa.</title>
        <authorList>
            <person name="Tang J.D."/>
            <person name="Perkins A.D."/>
            <person name="Sonstegard T.S."/>
            <person name="Schroeder S.G."/>
            <person name="Burgess S.C."/>
            <person name="Diehl S.V."/>
        </authorList>
    </citation>
    <scope>NUCLEOTIDE SEQUENCE [LARGE SCALE GENOMIC DNA]</scope>
    <source>
        <strain evidence="3 4">TFFH 294</strain>
    </source>
</reference>
<feature type="region of interest" description="Disordered" evidence="1">
    <location>
        <begin position="328"/>
        <end position="349"/>
    </location>
</feature>
<accession>J7RW00</accession>
<dbReference type="Pfam" id="PF06398">
    <property type="entry name" value="Pex24p"/>
    <property type="match status" value="1"/>
</dbReference>
<evidence type="ECO:0000256" key="1">
    <source>
        <dbReference type="SAM" id="MobiDB-lite"/>
    </source>
</evidence>
<dbReference type="STRING" id="599839.J7RW00"/>
<dbReference type="HOGENOM" id="CLU_025584_0_0_1"/>
<feature type="region of interest" description="Disordered" evidence="1">
    <location>
        <begin position="1"/>
        <end position="29"/>
    </location>
</feature>
<dbReference type="EMBL" id="HE797646">
    <property type="protein sequence ID" value="CCM07095.1"/>
    <property type="molecule type" value="Genomic_DNA"/>
</dbReference>
<evidence type="ECO:0000259" key="2">
    <source>
        <dbReference type="Pfam" id="PF06398"/>
    </source>
</evidence>
<sequence>MSDSYSPAGPSRTPMNVSPPLQQGDPATSEQARTYLLLKRRFTRILPTFCRRRRKAKIQVYNYEPDTTHRDCHLLPSLPVSDAGLVEINDEQLRELPCDDATRKPVYKWATLYENQRGITLFSTPYYSPQSLLPLDPPSYTLPTPEPSRRVWNAQPTVSLASYPLPDGTWHWVSRDWMIDMRGDEVQHDGFEYAWSFRSRRWRPNAGWLGAGGWVRRRRWVRLMVRNPRRKISATNLKQTGDGNQLEGTPIMAEHAPQLVLIMHEDDDVTRPPSVVSSPVEDEDDVMGVWKGDERDWTRCHDALKRLDRDGRKLELWKRWLGIDYPLDESDTAPNAGTPEENKEEIIVDGKGKGKIISRQYDAPPSSPGSSSVDKELANDTGIRLEKAPKEFIAPIIRIYGAEVLNLFVYPDSRAQFLQILDIACLLEELRAGMSVPNSSEVVDFWSYGHELESLRDRRDLDPDFEN</sequence>
<dbReference type="RefSeq" id="XP_012177116.1">
    <property type="nucleotide sequence ID" value="XM_012321726.1"/>
</dbReference>
<feature type="compositionally biased region" description="Basic and acidic residues" evidence="1">
    <location>
        <begin position="340"/>
        <end position="349"/>
    </location>
</feature>
<dbReference type="GO" id="GO:0007031">
    <property type="term" value="P:peroxisome organization"/>
    <property type="evidence" value="ECO:0007669"/>
    <property type="project" value="UniProtKB-ARBA"/>
</dbReference>
<dbReference type="AlphaFoldDB" id="J7RW00"/>
<dbReference type="Proteomes" id="UP000006352">
    <property type="component" value="Unassembled WGS sequence"/>
</dbReference>
<proteinExistence type="predicted"/>
<name>J7RW00_9APHY</name>
<gene>
    <name evidence="3" type="ORF">FIBRA_09422</name>
</gene>
<dbReference type="OrthoDB" id="72441at2759"/>
<keyword evidence="4" id="KW-1185">Reference proteome</keyword>
<dbReference type="InParanoid" id="J7RW00"/>
<feature type="compositionally biased region" description="Polar residues" evidence="1">
    <location>
        <begin position="13"/>
        <end position="29"/>
    </location>
</feature>
<evidence type="ECO:0000313" key="3">
    <source>
        <dbReference type="EMBL" id="CCM07095.1"/>
    </source>
</evidence>